<accession>A0ABX7ALN6</accession>
<keyword evidence="3" id="KW-1185">Reference proteome</keyword>
<dbReference type="NCBIfam" id="NF041516">
    <property type="entry name" value="PA2928_fam"/>
    <property type="match status" value="1"/>
</dbReference>
<feature type="transmembrane region" description="Helical" evidence="1">
    <location>
        <begin position="47"/>
        <end position="69"/>
    </location>
</feature>
<keyword evidence="1" id="KW-0812">Transmembrane</keyword>
<evidence type="ECO:0000313" key="2">
    <source>
        <dbReference type="EMBL" id="QQP10641.1"/>
    </source>
</evidence>
<dbReference type="InterPro" id="IPR011047">
    <property type="entry name" value="Quinoprotein_ADH-like_sf"/>
</dbReference>
<reference evidence="2 3" key="1">
    <citation type="submission" date="2020-01" db="EMBL/GenBank/DDBJ databases">
        <authorList>
            <person name="Liu G."/>
            <person name="Liu B."/>
        </authorList>
    </citation>
    <scope>NUCLEOTIDE SEQUENCE [LARGE SCALE GENOMIC DNA]</scope>
    <source>
        <strain evidence="2 3">FJAT-51161</strain>
    </source>
</reference>
<evidence type="ECO:0000256" key="1">
    <source>
        <dbReference type="SAM" id="Phobius"/>
    </source>
</evidence>
<sequence>MDNFFQRYIDSWRFNGWFFHDIFLGIVLGVGFLLLLYVLFKRRHKGAFVIIFILYAFMGNILMIAFGLAGRGFPINSESPIYTDDSQKIAVQMVGGSENNGTTYGITQIISHHQIVAINLQTGEKQWTKSSSSKETLIGNFMGGLLVHRSDDEYGKLSLLDIQTGKEKLSEKEFAKKHSQLIDVLDSGSHNIILLQNNLYFEGIDGKFYRFDGKNLSEDNKAEKYLSTKFFIESDIPGYFASHNQPLEDYDEVREFSSNVLAEPAIQAYKNLEPVVVDVDLQQQTALVSYRQTKRESADRIVLLYDMKDHRTIWEENIGVVNTEQKNPGVRTLENYYAIQAGDEFLLLDKDTKKEMFRYQLRWNRPVREN</sequence>
<organism evidence="2 3">
    <name type="scientific">Lysinibacillus agricola</name>
    <dbReference type="NCBI Taxonomy" id="2590012"/>
    <lineage>
        <taxon>Bacteria</taxon>
        <taxon>Bacillati</taxon>
        <taxon>Bacillota</taxon>
        <taxon>Bacilli</taxon>
        <taxon>Bacillales</taxon>
        <taxon>Bacillaceae</taxon>
        <taxon>Lysinibacillus</taxon>
    </lineage>
</organism>
<gene>
    <name evidence="2" type="ORF">FJQ98_15375</name>
</gene>
<feature type="transmembrane region" description="Helical" evidence="1">
    <location>
        <begin position="17"/>
        <end position="40"/>
    </location>
</feature>
<keyword evidence="1" id="KW-1133">Transmembrane helix</keyword>
<dbReference type="Proteomes" id="UP000596049">
    <property type="component" value="Chromosome"/>
</dbReference>
<name>A0ABX7ALN6_9BACI</name>
<protein>
    <submittedName>
        <fullName evidence="2">Uncharacterized protein</fullName>
    </submittedName>
</protein>
<dbReference type="InterPro" id="IPR015943">
    <property type="entry name" value="WD40/YVTN_repeat-like_dom_sf"/>
</dbReference>
<dbReference type="InterPro" id="IPR048161">
    <property type="entry name" value="PA2928-like"/>
</dbReference>
<proteinExistence type="predicted"/>
<dbReference type="SUPFAM" id="SSF50998">
    <property type="entry name" value="Quinoprotein alcohol dehydrogenase-like"/>
    <property type="match status" value="1"/>
</dbReference>
<dbReference type="Gene3D" id="2.130.10.10">
    <property type="entry name" value="YVTN repeat-like/Quinoprotein amine dehydrogenase"/>
    <property type="match status" value="1"/>
</dbReference>
<keyword evidence="1" id="KW-0472">Membrane</keyword>
<dbReference type="EMBL" id="CP067341">
    <property type="protein sequence ID" value="QQP10641.1"/>
    <property type="molecule type" value="Genomic_DNA"/>
</dbReference>
<evidence type="ECO:0000313" key="3">
    <source>
        <dbReference type="Proteomes" id="UP000596049"/>
    </source>
</evidence>
<dbReference type="RefSeq" id="WP_053597292.1">
    <property type="nucleotide sequence ID" value="NZ_CP067341.1"/>
</dbReference>